<evidence type="ECO:0000313" key="4">
    <source>
        <dbReference type="Proteomes" id="UP001158576"/>
    </source>
</evidence>
<protein>
    <submittedName>
        <fullName evidence="3">Oidioi.mRNA.OKI2018_I69.PAR.g9205.t1.cds</fullName>
    </submittedName>
</protein>
<evidence type="ECO:0000256" key="2">
    <source>
        <dbReference type="SAM" id="Phobius"/>
    </source>
</evidence>
<name>A0ABN7RS26_OIKDI</name>
<feature type="region of interest" description="Disordered" evidence="1">
    <location>
        <begin position="69"/>
        <end position="91"/>
    </location>
</feature>
<dbReference type="Proteomes" id="UP001158576">
    <property type="component" value="Chromosome PAR"/>
</dbReference>
<evidence type="ECO:0000256" key="1">
    <source>
        <dbReference type="SAM" id="MobiDB-lite"/>
    </source>
</evidence>
<sequence>MIRYRRENEQSFHDGTYLFGEDGAGEKPKSLFDKTGVMIVLGMIVALVIYLMVRQVCFTKKFKYESFSRDTVSSAENAQSGSEKSGLLSGK</sequence>
<organism evidence="3 4">
    <name type="scientific">Oikopleura dioica</name>
    <name type="common">Tunicate</name>
    <dbReference type="NCBI Taxonomy" id="34765"/>
    <lineage>
        <taxon>Eukaryota</taxon>
        <taxon>Metazoa</taxon>
        <taxon>Chordata</taxon>
        <taxon>Tunicata</taxon>
        <taxon>Appendicularia</taxon>
        <taxon>Copelata</taxon>
        <taxon>Oikopleuridae</taxon>
        <taxon>Oikopleura</taxon>
    </lineage>
</organism>
<keyword evidence="4" id="KW-1185">Reference proteome</keyword>
<evidence type="ECO:0000313" key="3">
    <source>
        <dbReference type="EMBL" id="CAG5079240.1"/>
    </source>
</evidence>
<accession>A0ABN7RS26</accession>
<feature type="transmembrane region" description="Helical" evidence="2">
    <location>
        <begin position="35"/>
        <end position="53"/>
    </location>
</feature>
<feature type="compositionally biased region" description="Polar residues" evidence="1">
    <location>
        <begin position="69"/>
        <end position="79"/>
    </location>
</feature>
<keyword evidence="2" id="KW-0472">Membrane</keyword>
<feature type="compositionally biased region" description="Low complexity" evidence="1">
    <location>
        <begin position="80"/>
        <end position="91"/>
    </location>
</feature>
<keyword evidence="2" id="KW-1133">Transmembrane helix</keyword>
<keyword evidence="2" id="KW-0812">Transmembrane</keyword>
<dbReference type="EMBL" id="OU015568">
    <property type="protein sequence ID" value="CAG5079240.1"/>
    <property type="molecule type" value="Genomic_DNA"/>
</dbReference>
<reference evidence="3 4" key="1">
    <citation type="submission" date="2021-04" db="EMBL/GenBank/DDBJ databases">
        <authorList>
            <person name="Bliznina A."/>
        </authorList>
    </citation>
    <scope>NUCLEOTIDE SEQUENCE [LARGE SCALE GENOMIC DNA]</scope>
</reference>
<gene>
    <name evidence="3" type="ORF">OKIOD_LOCUS763</name>
</gene>
<proteinExistence type="predicted"/>